<evidence type="ECO:0000313" key="3">
    <source>
        <dbReference type="EMBL" id="SBT19906.1"/>
    </source>
</evidence>
<evidence type="ECO:0000313" key="2">
    <source>
        <dbReference type="EMBL" id="SBT17580.1"/>
    </source>
</evidence>
<keyword evidence="1 2" id="KW-0378">Hydrolase</keyword>
<dbReference type="AlphaFoldDB" id="A0A1C3JRA4"/>
<dbReference type="NCBIfam" id="NF010200">
    <property type="entry name" value="PRK13674.1-1"/>
    <property type="match status" value="1"/>
</dbReference>
<proteinExistence type="predicted"/>
<reference evidence="3 4" key="1">
    <citation type="submission" date="2016-06" db="EMBL/GenBank/DDBJ databases">
        <authorList>
            <person name="Rodrigo-Torres L."/>
            <person name="Arahal D.R."/>
        </authorList>
    </citation>
    <scope>NUCLEOTIDE SEQUENCE [LARGE SCALE GENOMIC DNA]</scope>
    <source>
        <strain evidence="3 4">CECT 5116</strain>
    </source>
</reference>
<protein>
    <submittedName>
        <fullName evidence="2">GTP cyclohydrolase FolE2</fullName>
        <ecNumber evidence="2">3.5.4.16</ecNumber>
    </submittedName>
</protein>
<dbReference type="EC" id="3.5.4.16" evidence="2"/>
<evidence type="ECO:0000256" key="1">
    <source>
        <dbReference type="ARBA" id="ARBA00022801"/>
    </source>
</evidence>
<accession>A0A1C3JRA4</accession>
<dbReference type="PANTHER" id="PTHR36445">
    <property type="entry name" value="GTP CYCLOHYDROLASE MPTA"/>
    <property type="match status" value="1"/>
</dbReference>
<dbReference type="EMBL" id="FLRB01000005">
    <property type="protein sequence ID" value="SBT19906.1"/>
    <property type="molecule type" value="Genomic_DNA"/>
</dbReference>
<name>A0A1C3JRA4_9GAMM</name>
<gene>
    <name evidence="2" type="primary">folE2</name>
    <name evidence="2" type="ORF">MGA5115_01696</name>
    <name evidence="3" type="ORF">MGA5116_00489</name>
</gene>
<dbReference type="EMBL" id="FLRA01000012">
    <property type="protein sequence ID" value="SBT17580.1"/>
    <property type="molecule type" value="Genomic_DNA"/>
</dbReference>
<dbReference type="PANTHER" id="PTHR36445:SF1">
    <property type="entry name" value="GTP CYCLOHYDROLASE MPTA"/>
    <property type="match status" value="1"/>
</dbReference>
<evidence type="ECO:0000313" key="4">
    <source>
        <dbReference type="Proteomes" id="UP000092840"/>
    </source>
</evidence>
<dbReference type="Proteomes" id="UP000092871">
    <property type="component" value="Unassembled WGS sequence"/>
</dbReference>
<dbReference type="GO" id="GO:0003934">
    <property type="term" value="F:GTP cyclohydrolase I activity"/>
    <property type="evidence" value="ECO:0007669"/>
    <property type="project" value="UniProtKB-EC"/>
</dbReference>
<keyword evidence="4" id="KW-1185">Reference proteome</keyword>
<dbReference type="OrthoDB" id="239637at2"/>
<evidence type="ECO:0000313" key="5">
    <source>
        <dbReference type="Proteomes" id="UP000092871"/>
    </source>
</evidence>
<dbReference type="InterPro" id="IPR003801">
    <property type="entry name" value="GTP_cyclohydrolase_FolE2/MptA"/>
</dbReference>
<sequence length="301" mass="32424">MNIASQLPDVAHDCASNIPIDRVGMSGVALPIELKVGGQTVACAATASIFANVQNDQKGLHMSRMYRTLLDLSSTPLTASTLEQCARTALAQQQEVHATELSLHVSTLVQLKRPALHSAGWGWNAYPVELALTYSDAQGMRLTQAMTVTYSSSCPASAALSRQALSSAFVDHAEAQSEPLSTAQVAQWLEQNGTLAIPHSQRSDAMITIDINSAELPVFEVIELSENALETAVQTYVKREDEQQFALRNGANPMFVEDASRRLMGALKSAQYSGHVSVTHRESLHGHDAVAHSSFTKGELV</sequence>
<organism evidence="2 5">
    <name type="scientific">Marinomonas gallaica</name>
    <dbReference type="NCBI Taxonomy" id="1806667"/>
    <lineage>
        <taxon>Bacteria</taxon>
        <taxon>Pseudomonadati</taxon>
        <taxon>Pseudomonadota</taxon>
        <taxon>Gammaproteobacteria</taxon>
        <taxon>Oceanospirillales</taxon>
        <taxon>Oceanospirillaceae</taxon>
        <taxon>Marinomonas</taxon>
    </lineage>
</organism>
<dbReference type="Pfam" id="PF02649">
    <property type="entry name" value="GCHY-1"/>
    <property type="match status" value="1"/>
</dbReference>
<dbReference type="RefSeq" id="WP_067034859.1">
    <property type="nucleotide sequence ID" value="NZ_FLRA01000012.1"/>
</dbReference>
<dbReference type="Proteomes" id="UP000092840">
    <property type="component" value="Unassembled WGS sequence"/>
</dbReference>
<dbReference type="Gene3D" id="3.10.270.10">
    <property type="entry name" value="Urate Oxidase"/>
    <property type="match status" value="1"/>
</dbReference>
<reference evidence="2 5" key="2">
    <citation type="submission" date="2016-06" db="EMBL/GenBank/DDBJ databases">
        <authorList>
            <person name="Kjaerup R.B."/>
            <person name="Dalgaard T.S."/>
            <person name="Juul-Madsen H.R."/>
        </authorList>
    </citation>
    <scope>NUCLEOTIDE SEQUENCE [LARGE SCALE GENOMIC DNA]</scope>
    <source>
        <strain evidence="2 5">CECT 5115</strain>
    </source>
</reference>